<keyword evidence="3 6" id="KW-0812">Transmembrane</keyword>
<evidence type="ECO:0000256" key="5">
    <source>
        <dbReference type="ARBA" id="ARBA00023136"/>
    </source>
</evidence>
<dbReference type="Gene3D" id="1.20.1720.10">
    <property type="entry name" value="Multidrug resistance protein D"/>
    <property type="match status" value="1"/>
</dbReference>
<dbReference type="InterPro" id="IPR011701">
    <property type="entry name" value="MFS"/>
</dbReference>
<feature type="transmembrane region" description="Helical" evidence="6">
    <location>
        <begin position="159"/>
        <end position="180"/>
    </location>
</feature>
<sequence length="281" mass="30646">MNFTSSGIFRISSSFFSKYALSISDISDSLHCSSDKRYTSSAWIATAYLLTSAITTLLFRKLGNMYGRKCIFQTSIIIFLIGSILCGTAQSVKMLIVFRALQGIGGGGLNSLTQAIVGDIVPPSKCSKYFAYIGSMAVFELISGPFVGGLFSDKISWRWIFYINIPIGVLSFFMITFKLHLPRPEQSGKLDIAGMVFVPMYLQTVFHLSAFGAGLATIPQLLGLTVTAGVSGYLISKTGKYKIYMIFGTILTGMGTFLLGLTSQIQLTPPLKFPSLSERLQ</sequence>
<feature type="transmembrane region" description="Helical" evidence="6">
    <location>
        <begin position="40"/>
        <end position="59"/>
    </location>
</feature>
<evidence type="ECO:0000259" key="7">
    <source>
        <dbReference type="PROSITE" id="PS50850"/>
    </source>
</evidence>
<dbReference type="PANTHER" id="PTHR23501">
    <property type="entry name" value="MAJOR FACILITATOR SUPERFAMILY"/>
    <property type="match status" value="1"/>
</dbReference>
<organism evidence="8 9">
    <name type="scientific">Clostridium lapidicellarium</name>
    <dbReference type="NCBI Taxonomy" id="3240931"/>
    <lineage>
        <taxon>Bacteria</taxon>
        <taxon>Bacillati</taxon>
        <taxon>Bacillota</taxon>
        <taxon>Clostridia</taxon>
        <taxon>Eubacteriales</taxon>
        <taxon>Clostridiaceae</taxon>
        <taxon>Clostridium</taxon>
    </lineage>
</organism>
<keyword evidence="5 6" id="KW-0472">Membrane</keyword>
<evidence type="ECO:0000313" key="9">
    <source>
        <dbReference type="Proteomes" id="UP001565220"/>
    </source>
</evidence>
<keyword evidence="4 6" id="KW-1133">Transmembrane helix</keyword>
<dbReference type="Gene3D" id="1.20.1250.20">
    <property type="entry name" value="MFS general substrate transporter like domains"/>
    <property type="match status" value="1"/>
</dbReference>
<comment type="subcellular location">
    <subcellularLocation>
        <location evidence="1">Cell membrane</location>
        <topology evidence="1">Multi-pass membrane protein</topology>
    </subcellularLocation>
</comment>
<dbReference type="EMBL" id="JBGFFE010000012">
    <property type="protein sequence ID" value="MEY8763864.1"/>
    <property type="molecule type" value="Genomic_DNA"/>
</dbReference>
<feature type="transmembrane region" description="Helical" evidence="6">
    <location>
        <begin position="71"/>
        <end position="90"/>
    </location>
</feature>
<accession>A0ABV4DX96</accession>
<reference evidence="8 9" key="1">
    <citation type="submission" date="2024-08" db="EMBL/GenBank/DDBJ databases">
        <title>Clostridium lapicellarii sp. nov., and Clostridium renhuaiense sp. nov., two species isolated from the mud in a fermentation cellar used for producing sauce-flavour Chinese liquors.</title>
        <authorList>
            <person name="Yang F."/>
            <person name="Wang H."/>
            <person name="Chen L.Q."/>
            <person name="Zhou N."/>
            <person name="Lu J.J."/>
            <person name="Pu X.X."/>
            <person name="Wan B."/>
            <person name="Wang L."/>
            <person name="Liu S.J."/>
        </authorList>
    </citation>
    <scope>NUCLEOTIDE SEQUENCE [LARGE SCALE GENOMIC DNA]</scope>
    <source>
        <strain evidence="8 9">MT-113</strain>
    </source>
</reference>
<dbReference type="InterPro" id="IPR020846">
    <property type="entry name" value="MFS_dom"/>
</dbReference>
<feature type="transmembrane region" description="Helical" evidence="6">
    <location>
        <begin position="243"/>
        <end position="265"/>
    </location>
</feature>
<evidence type="ECO:0000256" key="4">
    <source>
        <dbReference type="ARBA" id="ARBA00022989"/>
    </source>
</evidence>
<keyword evidence="9" id="KW-1185">Reference proteome</keyword>
<feature type="transmembrane region" description="Helical" evidence="6">
    <location>
        <begin position="218"/>
        <end position="236"/>
    </location>
</feature>
<evidence type="ECO:0000256" key="6">
    <source>
        <dbReference type="SAM" id="Phobius"/>
    </source>
</evidence>
<comment type="caution">
    <text evidence="8">The sequence shown here is derived from an EMBL/GenBank/DDBJ whole genome shotgun (WGS) entry which is preliminary data.</text>
</comment>
<dbReference type="RefSeq" id="WP_367112690.1">
    <property type="nucleotide sequence ID" value="NZ_JBGFFE010000012.1"/>
</dbReference>
<dbReference type="Proteomes" id="UP001565220">
    <property type="component" value="Unassembled WGS sequence"/>
</dbReference>
<protein>
    <submittedName>
        <fullName evidence="8">MFS transporter</fullName>
    </submittedName>
</protein>
<dbReference type="SUPFAM" id="SSF103473">
    <property type="entry name" value="MFS general substrate transporter"/>
    <property type="match status" value="1"/>
</dbReference>
<dbReference type="PANTHER" id="PTHR23501:SF191">
    <property type="entry name" value="VACUOLAR BASIC AMINO ACID TRANSPORTER 4"/>
    <property type="match status" value="1"/>
</dbReference>
<evidence type="ECO:0000256" key="3">
    <source>
        <dbReference type="ARBA" id="ARBA00022692"/>
    </source>
</evidence>
<dbReference type="Pfam" id="PF07690">
    <property type="entry name" value="MFS_1"/>
    <property type="match status" value="1"/>
</dbReference>
<dbReference type="PROSITE" id="PS50850">
    <property type="entry name" value="MFS"/>
    <property type="match status" value="1"/>
</dbReference>
<evidence type="ECO:0000256" key="1">
    <source>
        <dbReference type="ARBA" id="ARBA00004651"/>
    </source>
</evidence>
<dbReference type="InterPro" id="IPR036259">
    <property type="entry name" value="MFS_trans_sf"/>
</dbReference>
<feature type="domain" description="Major facilitator superfamily (MFS) profile" evidence="7">
    <location>
        <begin position="1"/>
        <end position="281"/>
    </location>
</feature>
<feature type="transmembrane region" description="Helical" evidence="6">
    <location>
        <begin position="129"/>
        <end position="147"/>
    </location>
</feature>
<keyword evidence="2" id="KW-0813">Transport</keyword>
<evidence type="ECO:0000313" key="8">
    <source>
        <dbReference type="EMBL" id="MEY8763864.1"/>
    </source>
</evidence>
<name>A0ABV4DX96_9CLOT</name>
<evidence type="ECO:0000256" key="2">
    <source>
        <dbReference type="ARBA" id="ARBA00022448"/>
    </source>
</evidence>
<gene>
    <name evidence="8" type="ORF">AB8S09_09470</name>
</gene>
<proteinExistence type="predicted"/>